<keyword evidence="2" id="KW-1185">Reference proteome</keyword>
<dbReference type="RefSeq" id="WP_232177399.1">
    <property type="nucleotide sequence ID" value="NZ_JAJPWV010000003.1"/>
</dbReference>
<evidence type="ECO:0000313" key="1">
    <source>
        <dbReference type="EMBL" id="MCD8740963.1"/>
    </source>
</evidence>
<organism evidence="1 2">
    <name type="scientific">Mucilaginibacter roseus</name>
    <dbReference type="NCBI Taxonomy" id="1528868"/>
    <lineage>
        <taxon>Bacteria</taxon>
        <taxon>Pseudomonadati</taxon>
        <taxon>Bacteroidota</taxon>
        <taxon>Sphingobacteriia</taxon>
        <taxon>Sphingobacteriales</taxon>
        <taxon>Sphingobacteriaceae</taxon>
        <taxon>Mucilaginibacter</taxon>
    </lineage>
</organism>
<gene>
    <name evidence="1" type="ORF">LT679_10150</name>
</gene>
<protein>
    <submittedName>
        <fullName evidence="1">EboA domain-containing protein</fullName>
    </submittedName>
</protein>
<name>A0ABS8U636_9SPHI</name>
<proteinExistence type="predicted"/>
<comment type="caution">
    <text evidence="1">The sequence shown here is derived from an EMBL/GenBank/DDBJ whole genome shotgun (WGS) entry which is preliminary data.</text>
</comment>
<dbReference type="Proteomes" id="UP001199919">
    <property type="component" value="Unassembled WGS sequence"/>
</dbReference>
<accession>A0ABS8U636</accession>
<dbReference type="InterPro" id="IPR047715">
    <property type="entry name" value="EboA_dom"/>
</dbReference>
<sequence>MFGYDKAALQQTIAAIIQNNITADAWAWLSRQGDIKSRAAFNAAFAMMPRKTGKAEISITPAQAQELDAIRKGFNIDGWTADRLCRVYLLLSADASDGERYLDVVENLFLAAEMNELVALYSALPVLAYPDFLVKRCAEGIRSNIGSVLEAIMYNNPYPAEYLPEAAWNQLIMKAIFTEKRLDLITGLNHRNNQELARILMDFARERGAAGRTVVPELWHLASPFTDAGIVNAVKQQYSTI</sequence>
<reference evidence="1 2" key="1">
    <citation type="submission" date="2021-12" db="EMBL/GenBank/DDBJ databases">
        <title>Mucilaginibacter roseus genome.</title>
        <authorList>
            <person name="Ferreira J.R."/>
            <person name="Newman J.D."/>
        </authorList>
    </citation>
    <scope>NUCLEOTIDE SEQUENCE [LARGE SCALE GENOMIC DNA]</scope>
    <source>
        <strain evidence="1 2">LMG 28454</strain>
    </source>
</reference>
<dbReference type="NCBIfam" id="NF035938">
    <property type="entry name" value="EboA_domain"/>
    <property type="match status" value="1"/>
</dbReference>
<evidence type="ECO:0000313" key="2">
    <source>
        <dbReference type="Proteomes" id="UP001199919"/>
    </source>
</evidence>
<dbReference type="EMBL" id="JAJPWV010000003">
    <property type="protein sequence ID" value="MCD8740963.1"/>
    <property type="molecule type" value="Genomic_DNA"/>
</dbReference>